<proteinExistence type="predicted"/>
<reference evidence="3" key="1">
    <citation type="journal article" date="2016" name="Nat. Biotechnol.">
        <title>Sequencing wild and cultivated cassava and related species reveals extensive interspecific hybridization and genetic diversity.</title>
        <authorList>
            <person name="Bredeson J.V."/>
            <person name="Lyons J.B."/>
            <person name="Prochnik S.E."/>
            <person name="Wu G.A."/>
            <person name="Ha C.M."/>
            <person name="Edsinger-Gonzales E."/>
            <person name="Grimwood J."/>
            <person name="Schmutz J."/>
            <person name="Rabbi I.Y."/>
            <person name="Egesi C."/>
            <person name="Nauluvula P."/>
            <person name="Lebot V."/>
            <person name="Ndunguru J."/>
            <person name="Mkamilo G."/>
            <person name="Bart R.S."/>
            <person name="Setter T.L."/>
            <person name="Gleadow R.M."/>
            <person name="Kulakow P."/>
            <person name="Ferguson M.E."/>
            <person name="Rounsley S."/>
            <person name="Rokhsar D.S."/>
        </authorList>
    </citation>
    <scope>NUCLEOTIDE SEQUENCE [LARGE SCALE GENOMIC DNA]</scope>
    <source>
        <strain evidence="3">cv. AM560-2</strain>
    </source>
</reference>
<dbReference type="Gramene" id="Manes.12G072000.2.v8.1">
    <property type="protein sequence ID" value="Manes.12G072000.2.v8.1.CDS"/>
    <property type="gene ID" value="Manes.12G072000.v8.1"/>
</dbReference>
<dbReference type="EMBL" id="CM004398">
    <property type="protein sequence ID" value="OAY35098.1"/>
    <property type="molecule type" value="Genomic_DNA"/>
</dbReference>
<accession>A0A2C9UVU1</accession>
<name>A0A2C9UVU1_MANES</name>
<keyword evidence="3" id="KW-1185">Reference proteome</keyword>
<comment type="caution">
    <text evidence="2">The sequence shown here is derived from an EMBL/GenBank/DDBJ whole genome shotgun (WGS) entry which is preliminary data.</text>
</comment>
<protein>
    <submittedName>
        <fullName evidence="2">Uncharacterized protein</fullName>
    </submittedName>
</protein>
<organism evidence="2 3">
    <name type="scientific">Manihot esculenta</name>
    <name type="common">Cassava</name>
    <name type="synonym">Jatropha manihot</name>
    <dbReference type="NCBI Taxonomy" id="3983"/>
    <lineage>
        <taxon>Eukaryota</taxon>
        <taxon>Viridiplantae</taxon>
        <taxon>Streptophyta</taxon>
        <taxon>Embryophyta</taxon>
        <taxon>Tracheophyta</taxon>
        <taxon>Spermatophyta</taxon>
        <taxon>Magnoliopsida</taxon>
        <taxon>eudicotyledons</taxon>
        <taxon>Gunneridae</taxon>
        <taxon>Pentapetalae</taxon>
        <taxon>rosids</taxon>
        <taxon>fabids</taxon>
        <taxon>Malpighiales</taxon>
        <taxon>Euphorbiaceae</taxon>
        <taxon>Crotonoideae</taxon>
        <taxon>Manihoteae</taxon>
        <taxon>Manihot</taxon>
    </lineage>
</organism>
<keyword evidence="1" id="KW-0472">Membrane</keyword>
<dbReference type="Proteomes" id="UP000091857">
    <property type="component" value="Chromosome 12"/>
</dbReference>
<keyword evidence="1" id="KW-1133">Transmembrane helix</keyword>
<gene>
    <name evidence="2" type="ORF">MANES_12G072000v8</name>
</gene>
<evidence type="ECO:0000313" key="2">
    <source>
        <dbReference type="EMBL" id="OAY35098.1"/>
    </source>
</evidence>
<feature type="transmembrane region" description="Helical" evidence="1">
    <location>
        <begin position="21"/>
        <end position="45"/>
    </location>
</feature>
<sequence length="71" mass="8086">MLEEVKRMQRAKRLAYQPIAASFDIALASNGLAKIIFNIPLLFFFSSKHNYKWILNVAGDDDEVAQICLDI</sequence>
<dbReference type="AlphaFoldDB" id="A0A2C9UVU1"/>
<evidence type="ECO:0000256" key="1">
    <source>
        <dbReference type="SAM" id="Phobius"/>
    </source>
</evidence>
<evidence type="ECO:0000313" key="3">
    <source>
        <dbReference type="Proteomes" id="UP000091857"/>
    </source>
</evidence>
<keyword evidence="1" id="KW-0812">Transmembrane</keyword>